<dbReference type="Proteomes" id="UP000192907">
    <property type="component" value="Unassembled WGS sequence"/>
</dbReference>
<evidence type="ECO:0000313" key="1">
    <source>
        <dbReference type="EMBL" id="SMF27044.1"/>
    </source>
</evidence>
<keyword evidence="2" id="KW-1185">Reference proteome</keyword>
<protein>
    <submittedName>
        <fullName evidence="1">Uncharacterized protein</fullName>
    </submittedName>
</protein>
<accession>A0A1Y6BT17</accession>
<sequence>MDFSRYPISAQTTINRNLEIHNNQIKLFNILLNLYIKLD</sequence>
<evidence type="ECO:0000313" key="2">
    <source>
        <dbReference type="Proteomes" id="UP000192907"/>
    </source>
</evidence>
<name>A0A1Y6BT17_9BACT</name>
<dbReference type="AlphaFoldDB" id="A0A1Y6BT17"/>
<proteinExistence type="predicted"/>
<organism evidence="1 2">
    <name type="scientific">Pseudobacteriovorax antillogorgiicola</name>
    <dbReference type="NCBI Taxonomy" id="1513793"/>
    <lineage>
        <taxon>Bacteria</taxon>
        <taxon>Pseudomonadati</taxon>
        <taxon>Bdellovibrionota</taxon>
        <taxon>Oligoflexia</taxon>
        <taxon>Oligoflexales</taxon>
        <taxon>Pseudobacteriovoracaceae</taxon>
        <taxon>Pseudobacteriovorax</taxon>
    </lineage>
</organism>
<gene>
    <name evidence="1" type="ORF">SAMN06296036_108191</name>
</gene>
<dbReference type="EMBL" id="FWZT01000008">
    <property type="protein sequence ID" value="SMF27044.1"/>
    <property type="molecule type" value="Genomic_DNA"/>
</dbReference>
<reference evidence="2" key="1">
    <citation type="submission" date="2017-04" db="EMBL/GenBank/DDBJ databases">
        <authorList>
            <person name="Varghese N."/>
            <person name="Submissions S."/>
        </authorList>
    </citation>
    <scope>NUCLEOTIDE SEQUENCE [LARGE SCALE GENOMIC DNA]</scope>
    <source>
        <strain evidence="2">RKEM611</strain>
    </source>
</reference>